<evidence type="ECO:0000313" key="1">
    <source>
        <dbReference type="EMBL" id="KAI9905906.1"/>
    </source>
</evidence>
<comment type="caution">
    <text evidence="1">The sequence shown here is derived from an EMBL/GenBank/DDBJ whole genome shotgun (WGS) entry which is preliminary data.</text>
</comment>
<evidence type="ECO:0000313" key="2">
    <source>
        <dbReference type="Proteomes" id="UP001163321"/>
    </source>
</evidence>
<dbReference type="Proteomes" id="UP001163321">
    <property type="component" value="Chromosome 9"/>
</dbReference>
<reference evidence="1 2" key="1">
    <citation type="journal article" date="2022" name="bioRxiv">
        <title>The genome of the oomycete Peronosclerospora sorghi, a cosmopolitan pathogen of maize and sorghum, is inflated with dispersed pseudogenes.</title>
        <authorList>
            <person name="Fletcher K."/>
            <person name="Martin F."/>
            <person name="Isakeit T."/>
            <person name="Cavanaugh K."/>
            <person name="Magill C."/>
            <person name="Michelmore R."/>
        </authorList>
    </citation>
    <scope>NUCLEOTIDE SEQUENCE [LARGE SCALE GENOMIC DNA]</scope>
    <source>
        <strain evidence="1">P6</strain>
    </source>
</reference>
<keyword evidence="2" id="KW-1185">Reference proteome</keyword>
<protein>
    <submittedName>
        <fullName evidence="1">Uncharacterized protein</fullName>
    </submittedName>
</protein>
<proteinExistence type="predicted"/>
<sequence>MIFRPIICQQNTFGMMEPQRCVEKLTQDIERKRRKQKKTAAKDGGQWDRCMFKIVRKNRYCNILRVPGSLFCGNHLPIEEFCTSKKKKKYKATTRRRVPCPVDASHTVYEFDLAKHVLVCNRVKDAEIMRKLPFYSHNINSGTHFTSKNHKMSCNGGAEPKVATGREGLDEHLAPSVEGQEGIIDRLVSIDFRDMRKRIEAAYDSCVGELALEKLRHECCDLLFDEKRKAGASKSLLRHLEQQASIIGHMEQVKLLQDSNAAFVELGAGRGMLSLALAQMFPESLYVLIDRAHTRGKADRFIGNDGKSKNAPNDKSTALRVKIDIRHLNLGAIPEISDKPIVCMSKHLCGVATDLSLRAITKVSDHTVTNDVKVPLTQNTPASVSSRVNGLAIALCCHHVCEWEDYVNPKFLKAHGFKAEEFKLLTSMTSWTTCGMGLEGDAVEDILGIRFVNVDFHS</sequence>
<accession>A0ACC0VIE7</accession>
<dbReference type="EMBL" id="CM047588">
    <property type="protein sequence ID" value="KAI9905906.1"/>
    <property type="molecule type" value="Genomic_DNA"/>
</dbReference>
<name>A0ACC0VIE7_9STRA</name>
<gene>
    <name evidence="1" type="ORF">PsorP6_014179</name>
</gene>
<organism evidence="1 2">
    <name type="scientific">Peronosclerospora sorghi</name>
    <dbReference type="NCBI Taxonomy" id="230839"/>
    <lineage>
        <taxon>Eukaryota</taxon>
        <taxon>Sar</taxon>
        <taxon>Stramenopiles</taxon>
        <taxon>Oomycota</taxon>
        <taxon>Peronosporomycetes</taxon>
        <taxon>Peronosporales</taxon>
        <taxon>Peronosporaceae</taxon>
        <taxon>Peronosclerospora</taxon>
    </lineage>
</organism>